<gene>
    <name evidence="2" type="ORF">MetexDRAFT_6610</name>
</gene>
<name>H1KVE7_METEX</name>
<feature type="non-terminal residue" evidence="2">
    <location>
        <position position="73"/>
    </location>
</feature>
<keyword evidence="1" id="KW-1133">Transmembrane helix</keyword>
<feature type="transmembrane region" description="Helical" evidence="1">
    <location>
        <begin position="44"/>
        <end position="65"/>
    </location>
</feature>
<evidence type="ECO:0000313" key="3">
    <source>
        <dbReference type="Proteomes" id="UP000004382"/>
    </source>
</evidence>
<dbReference type="Proteomes" id="UP000004382">
    <property type="component" value="Unassembled WGS sequence"/>
</dbReference>
<proteinExistence type="predicted"/>
<accession>H1KVE7</accession>
<dbReference type="EMBL" id="AGJK01000489">
    <property type="protein sequence ID" value="EHP74420.1"/>
    <property type="molecule type" value="Genomic_DNA"/>
</dbReference>
<reference evidence="2 3" key="1">
    <citation type="submission" date="2011-09" db="EMBL/GenBank/DDBJ databases">
        <title>The draft genome of Methylobacterium extorquens DSM 13060.</title>
        <authorList>
            <consortium name="US DOE Joint Genome Institute (JGI-PGF)"/>
            <person name="Lucas S."/>
            <person name="Han J."/>
            <person name="Lapidus A."/>
            <person name="Cheng J.-F."/>
            <person name="Goodwin L."/>
            <person name="Pitluck S."/>
            <person name="Peters L."/>
            <person name="Land M.L."/>
            <person name="Hauser L."/>
            <person name="Koskimaki J."/>
            <person name="Halonen O."/>
            <person name="Pirttila A."/>
            <person name="Frank C."/>
            <person name="Woyke T.J."/>
        </authorList>
    </citation>
    <scope>NUCLEOTIDE SEQUENCE [LARGE SCALE GENOMIC DNA]</scope>
    <source>
        <strain evidence="2 3">DSM 13060</strain>
    </source>
</reference>
<dbReference type="AlphaFoldDB" id="H1KVE7"/>
<comment type="caution">
    <text evidence="2">The sequence shown here is derived from an EMBL/GenBank/DDBJ whole genome shotgun (WGS) entry which is preliminary data.</text>
</comment>
<evidence type="ECO:0000313" key="2">
    <source>
        <dbReference type="EMBL" id="EHP74420.1"/>
    </source>
</evidence>
<protein>
    <submittedName>
        <fullName evidence="2">ABC transporter, permease, putative glycine/betaine transporter</fullName>
    </submittedName>
</protein>
<sequence length="73" mass="6965" precursor="true">MTARLLTGLAAAALLPAVFAGLPLLHLAPNRLVTGAPIGASDALGTGLWPIAALAAAGLGVLAAGRGRMAAGL</sequence>
<keyword evidence="1" id="KW-0812">Transmembrane</keyword>
<keyword evidence="1" id="KW-0472">Membrane</keyword>
<organism evidence="2 3">
    <name type="scientific">Methylorubrum extorquens DSM 13060</name>
    <dbReference type="NCBI Taxonomy" id="882800"/>
    <lineage>
        <taxon>Bacteria</taxon>
        <taxon>Pseudomonadati</taxon>
        <taxon>Pseudomonadota</taxon>
        <taxon>Alphaproteobacteria</taxon>
        <taxon>Hyphomicrobiales</taxon>
        <taxon>Methylobacteriaceae</taxon>
        <taxon>Methylorubrum</taxon>
    </lineage>
</organism>
<evidence type="ECO:0000256" key="1">
    <source>
        <dbReference type="SAM" id="Phobius"/>
    </source>
</evidence>